<evidence type="ECO:0000313" key="9">
    <source>
        <dbReference type="Proteomes" id="UP000030764"/>
    </source>
</evidence>
<dbReference type="PANTHER" id="PTHR12596:SF2">
    <property type="entry name" value="EXPORTIN-7 ISOFORM X1"/>
    <property type="match status" value="1"/>
</dbReference>
<dbReference type="GO" id="GO:0006611">
    <property type="term" value="P:protein export from nucleus"/>
    <property type="evidence" value="ECO:0007669"/>
    <property type="project" value="TreeGrafter"/>
</dbReference>
<gene>
    <name evidence="8" type="ORF">M513_13154</name>
</gene>
<evidence type="ECO:0000256" key="6">
    <source>
        <dbReference type="ARBA" id="ARBA00022927"/>
    </source>
</evidence>
<dbReference type="PANTHER" id="PTHR12596">
    <property type="entry name" value="EXPORTIN 4,7-RELATED"/>
    <property type="match status" value="1"/>
</dbReference>
<protein>
    <submittedName>
        <fullName evidence="8">Uncharacterized protein</fullName>
    </submittedName>
</protein>
<dbReference type="GO" id="GO:0005737">
    <property type="term" value="C:cytoplasm"/>
    <property type="evidence" value="ECO:0007669"/>
    <property type="project" value="UniProtKB-SubCell"/>
</dbReference>
<dbReference type="AlphaFoldDB" id="A0A085LLX6"/>
<evidence type="ECO:0000313" key="8">
    <source>
        <dbReference type="EMBL" id="KFD45972.1"/>
    </source>
</evidence>
<evidence type="ECO:0000256" key="5">
    <source>
        <dbReference type="ARBA" id="ARBA00022490"/>
    </source>
</evidence>
<keyword evidence="7" id="KW-0539">Nucleus</keyword>
<evidence type="ECO:0000256" key="4">
    <source>
        <dbReference type="ARBA" id="ARBA00022448"/>
    </source>
</evidence>
<dbReference type="InterPro" id="IPR044189">
    <property type="entry name" value="XPO4/7-like"/>
</dbReference>
<evidence type="ECO:0000256" key="3">
    <source>
        <dbReference type="ARBA" id="ARBA00009466"/>
    </source>
</evidence>
<dbReference type="EMBL" id="KL363406">
    <property type="protein sequence ID" value="KFD45972.1"/>
    <property type="molecule type" value="Genomic_DNA"/>
</dbReference>
<dbReference type="GO" id="GO:0005643">
    <property type="term" value="C:nuclear pore"/>
    <property type="evidence" value="ECO:0007669"/>
    <property type="project" value="TreeGrafter"/>
</dbReference>
<evidence type="ECO:0000256" key="2">
    <source>
        <dbReference type="ARBA" id="ARBA00004496"/>
    </source>
</evidence>
<keyword evidence="9" id="KW-1185">Reference proteome</keyword>
<keyword evidence="4" id="KW-0813">Transport</keyword>
<comment type="subcellular location">
    <subcellularLocation>
        <location evidence="2">Cytoplasm</location>
    </subcellularLocation>
    <subcellularLocation>
        <location evidence="1">Nucleus</location>
    </subcellularLocation>
</comment>
<comment type="similarity">
    <text evidence="3">Belongs to the exportin family.</text>
</comment>
<dbReference type="Proteomes" id="UP000030764">
    <property type="component" value="Unassembled WGS sequence"/>
</dbReference>
<name>A0A085LLX6_9BILA</name>
<keyword evidence="5" id="KW-0963">Cytoplasm</keyword>
<proteinExistence type="inferred from homology"/>
<dbReference type="GO" id="GO:0005049">
    <property type="term" value="F:nuclear export signal receptor activity"/>
    <property type="evidence" value="ECO:0007669"/>
    <property type="project" value="InterPro"/>
</dbReference>
<organism evidence="8 9">
    <name type="scientific">Trichuris suis</name>
    <name type="common">pig whipworm</name>
    <dbReference type="NCBI Taxonomy" id="68888"/>
    <lineage>
        <taxon>Eukaryota</taxon>
        <taxon>Metazoa</taxon>
        <taxon>Ecdysozoa</taxon>
        <taxon>Nematoda</taxon>
        <taxon>Enoplea</taxon>
        <taxon>Dorylaimia</taxon>
        <taxon>Trichinellida</taxon>
        <taxon>Trichuridae</taxon>
        <taxon>Trichuris</taxon>
    </lineage>
</organism>
<keyword evidence="6" id="KW-0653">Protein transport</keyword>
<accession>A0A085LLX6</accession>
<sequence length="125" mass="13907">LPLHAVFLFGDLQVYPKLVKSYHDFLEALTQDYVVFVTNLEPDVLVYVLQTPLDGVNSLDTDIVIPACATVDKVVSHMYKRYYGVGSEAISVTSGLIENDNSLKVQIVEVWMIAITPKHVVVDPT</sequence>
<evidence type="ECO:0000256" key="1">
    <source>
        <dbReference type="ARBA" id="ARBA00004123"/>
    </source>
</evidence>
<evidence type="ECO:0000256" key="7">
    <source>
        <dbReference type="ARBA" id="ARBA00023242"/>
    </source>
</evidence>
<feature type="non-terminal residue" evidence="8">
    <location>
        <position position="1"/>
    </location>
</feature>
<reference evidence="8 9" key="1">
    <citation type="journal article" date="2014" name="Nat. Genet.">
        <title>Genome and transcriptome of the porcine whipworm Trichuris suis.</title>
        <authorList>
            <person name="Jex A.R."/>
            <person name="Nejsum P."/>
            <person name="Schwarz E.M."/>
            <person name="Hu L."/>
            <person name="Young N.D."/>
            <person name="Hall R.S."/>
            <person name="Korhonen P.K."/>
            <person name="Liao S."/>
            <person name="Thamsborg S."/>
            <person name="Xia J."/>
            <person name="Xu P."/>
            <person name="Wang S."/>
            <person name="Scheerlinck J.P."/>
            <person name="Hofmann A."/>
            <person name="Sternberg P.W."/>
            <person name="Wang J."/>
            <person name="Gasser R.B."/>
        </authorList>
    </citation>
    <scope>NUCLEOTIDE SEQUENCE [LARGE SCALE GENOMIC DNA]</scope>
    <source>
        <strain evidence="8">DCEP-RM93M</strain>
    </source>
</reference>